<proteinExistence type="predicted"/>
<name>A0AAV9ANZ9_ACOGR</name>
<protein>
    <submittedName>
        <fullName evidence="1">Uncharacterized protein</fullName>
    </submittedName>
</protein>
<dbReference type="AlphaFoldDB" id="A0AAV9ANZ9"/>
<reference evidence="1" key="2">
    <citation type="submission" date="2023-06" db="EMBL/GenBank/DDBJ databases">
        <authorList>
            <person name="Ma L."/>
            <person name="Liu K.-W."/>
            <person name="Li Z."/>
            <person name="Hsiao Y.-Y."/>
            <person name="Qi Y."/>
            <person name="Fu T."/>
            <person name="Tang G."/>
            <person name="Zhang D."/>
            <person name="Sun W.-H."/>
            <person name="Liu D.-K."/>
            <person name="Li Y."/>
            <person name="Chen G.-Z."/>
            <person name="Liu X.-D."/>
            <person name="Liao X.-Y."/>
            <person name="Jiang Y.-T."/>
            <person name="Yu X."/>
            <person name="Hao Y."/>
            <person name="Huang J."/>
            <person name="Zhao X.-W."/>
            <person name="Ke S."/>
            <person name="Chen Y.-Y."/>
            <person name="Wu W.-L."/>
            <person name="Hsu J.-L."/>
            <person name="Lin Y.-F."/>
            <person name="Huang M.-D."/>
            <person name="Li C.-Y."/>
            <person name="Huang L."/>
            <person name="Wang Z.-W."/>
            <person name="Zhao X."/>
            <person name="Zhong W.-Y."/>
            <person name="Peng D.-H."/>
            <person name="Ahmad S."/>
            <person name="Lan S."/>
            <person name="Zhang J.-S."/>
            <person name="Tsai W.-C."/>
            <person name="Van De Peer Y."/>
            <person name="Liu Z.-J."/>
        </authorList>
    </citation>
    <scope>NUCLEOTIDE SEQUENCE</scope>
    <source>
        <strain evidence="1">SCP</strain>
        <tissue evidence="1">Leaves</tissue>
    </source>
</reference>
<sequence length="78" mass="9003">MINIKQKDERGHPHPSSYWNSPDFIQHVNWRSVCKPVTVCSLWASRPSCLKPSSSVRIRNPFHRILAISGSVKRDFCL</sequence>
<accession>A0AAV9ANZ9</accession>
<dbReference type="EMBL" id="JAUJYN010000007">
    <property type="protein sequence ID" value="KAK1265965.1"/>
    <property type="molecule type" value="Genomic_DNA"/>
</dbReference>
<comment type="caution">
    <text evidence="1">The sequence shown here is derived from an EMBL/GenBank/DDBJ whole genome shotgun (WGS) entry which is preliminary data.</text>
</comment>
<dbReference type="Proteomes" id="UP001179952">
    <property type="component" value="Unassembled WGS sequence"/>
</dbReference>
<evidence type="ECO:0000313" key="2">
    <source>
        <dbReference type="Proteomes" id="UP001179952"/>
    </source>
</evidence>
<evidence type="ECO:0000313" key="1">
    <source>
        <dbReference type="EMBL" id="KAK1265965.1"/>
    </source>
</evidence>
<keyword evidence="2" id="KW-1185">Reference proteome</keyword>
<organism evidence="1 2">
    <name type="scientific">Acorus gramineus</name>
    <name type="common">Dwarf sweet flag</name>
    <dbReference type="NCBI Taxonomy" id="55184"/>
    <lineage>
        <taxon>Eukaryota</taxon>
        <taxon>Viridiplantae</taxon>
        <taxon>Streptophyta</taxon>
        <taxon>Embryophyta</taxon>
        <taxon>Tracheophyta</taxon>
        <taxon>Spermatophyta</taxon>
        <taxon>Magnoliopsida</taxon>
        <taxon>Liliopsida</taxon>
        <taxon>Acoraceae</taxon>
        <taxon>Acorus</taxon>
    </lineage>
</organism>
<reference evidence="1" key="1">
    <citation type="journal article" date="2023" name="Nat. Commun.">
        <title>Diploid and tetraploid genomes of Acorus and the evolution of monocots.</title>
        <authorList>
            <person name="Ma L."/>
            <person name="Liu K.W."/>
            <person name="Li Z."/>
            <person name="Hsiao Y.Y."/>
            <person name="Qi Y."/>
            <person name="Fu T."/>
            <person name="Tang G.D."/>
            <person name="Zhang D."/>
            <person name="Sun W.H."/>
            <person name="Liu D.K."/>
            <person name="Li Y."/>
            <person name="Chen G.Z."/>
            <person name="Liu X.D."/>
            <person name="Liao X.Y."/>
            <person name="Jiang Y.T."/>
            <person name="Yu X."/>
            <person name="Hao Y."/>
            <person name="Huang J."/>
            <person name="Zhao X.W."/>
            <person name="Ke S."/>
            <person name="Chen Y.Y."/>
            <person name="Wu W.L."/>
            <person name="Hsu J.L."/>
            <person name="Lin Y.F."/>
            <person name="Huang M.D."/>
            <person name="Li C.Y."/>
            <person name="Huang L."/>
            <person name="Wang Z.W."/>
            <person name="Zhao X."/>
            <person name="Zhong W.Y."/>
            <person name="Peng D.H."/>
            <person name="Ahmad S."/>
            <person name="Lan S."/>
            <person name="Zhang J.S."/>
            <person name="Tsai W.C."/>
            <person name="Van de Peer Y."/>
            <person name="Liu Z.J."/>
        </authorList>
    </citation>
    <scope>NUCLEOTIDE SEQUENCE</scope>
    <source>
        <strain evidence="1">SCP</strain>
    </source>
</reference>
<gene>
    <name evidence="1" type="ORF">QJS04_geneDACA014601</name>
</gene>